<keyword evidence="5 8" id="KW-0418">Kinase</keyword>
<evidence type="ECO:0000256" key="3">
    <source>
        <dbReference type="ARBA" id="ARBA00022553"/>
    </source>
</evidence>
<keyword evidence="6" id="KW-1133">Transmembrane helix</keyword>
<dbReference type="SUPFAM" id="SSF47384">
    <property type="entry name" value="Homodimeric domain of signal transducing histidine kinase"/>
    <property type="match status" value="1"/>
</dbReference>
<dbReference type="PROSITE" id="PS50109">
    <property type="entry name" value="HIS_KIN"/>
    <property type="match status" value="1"/>
</dbReference>
<evidence type="ECO:0000313" key="8">
    <source>
        <dbReference type="EMBL" id="THD70033.1"/>
    </source>
</evidence>
<dbReference type="InterPro" id="IPR005467">
    <property type="entry name" value="His_kinase_dom"/>
</dbReference>
<feature type="transmembrane region" description="Helical" evidence="6">
    <location>
        <begin position="169"/>
        <end position="188"/>
    </location>
</feature>
<dbReference type="Pfam" id="PF00512">
    <property type="entry name" value="HisKA"/>
    <property type="match status" value="1"/>
</dbReference>
<dbReference type="SMART" id="SM00387">
    <property type="entry name" value="HATPase_c"/>
    <property type="match status" value="1"/>
</dbReference>
<dbReference type="Gene3D" id="1.10.287.130">
    <property type="match status" value="1"/>
</dbReference>
<keyword evidence="9" id="KW-1185">Reference proteome</keyword>
<evidence type="ECO:0000256" key="5">
    <source>
        <dbReference type="ARBA" id="ARBA00022777"/>
    </source>
</evidence>
<evidence type="ECO:0000313" key="9">
    <source>
        <dbReference type="Proteomes" id="UP000305939"/>
    </source>
</evidence>
<dbReference type="FunFam" id="3.30.565.10:FF:000006">
    <property type="entry name" value="Sensor histidine kinase WalK"/>
    <property type="match status" value="1"/>
</dbReference>
<reference evidence="8 9" key="1">
    <citation type="submission" date="2019-04" db="EMBL/GenBank/DDBJ databases">
        <title>Draft genome sequence of Robertkochia marina CC-AMO-30D.</title>
        <authorList>
            <person name="Hameed A."/>
            <person name="Lin S.-Y."/>
            <person name="Shahina M."/>
            <person name="Lai W.-A."/>
            <person name="Young C.-C."/>
        </authorList>
    </citation>
    <scope>NUCLEOTIDE SEQUENCE [LARGE SCALE GENOMIC DNA]</scope>
    <source>
        <strain evidence="8 9">CC-AMO-30D</strain>
    </source>
</reference>
<dbReference type="SUPFAM" id="SSF55874">
    <property type="entry name" value="ATPase domain of HSP90 chaperone/DNA topoisomerase II/histidine kinase"/>
    <property type="match status" value="1"/>
</dbReference>
<dbReference type="InterPro" id="IPR003661">
    <property type="entry name" value="HisK_dim/P_dom"/>
</dbReference>
<dbReference type="CDD" id="cd00075">
    <property type="entry name" value="HATPase"/>
    <property type="match status" value="1"/>
</dbReference>
<feature type="domain" description="Histidine kinase" evidence="7">
    <location>
        <begin position="207"/>
        <end position="421"/>
    </location>
</feature>
<evidence type="ECO:0000259" key="7">
    <source>
        <dbReference type="PROSITE" id="PS50109"/>
    </source>
</evidence>
<name>A0A4S3M4I2_9FLAO</name>
<comment type="caution">
    <text evidence="8">The sequence shown here is derived from an EMBL/GenBank/DDBJ whole genome shotgun (WGS) entry which is preliminary data.</text>
</comment>
<feature type="transmembrane region" description="Helical" evidence="6">
    <location>
        <begin position="6"/>
        <end position="23"/>
    </location>
</feature>
<dbReference type="Proteomes" id="UP000305939">
    <property type="component" value="Unassembled WGS sequence"/>
</dbReference>
<evidence type="ECO:0000256" key="6">
    <source>
        <dbReference type="SAM" id="Phobius"/>
    </source>
</evidence>
<dbReference type="EC" id="2.7.13.3" evidence="2"/>
<dbReference type="PANTHER" id="PTHR43547:SF2">
    <property type="entry name" value="HYBRID SIGNAL TRANSDUCTION HISTIDINE KINASE C"/>
    <property type="match status" value="1"/>
</dbReference>
<gene>
    <name evidence="8" type="ORF">E7Z59_05380</name>
</gene>
<dbReference type="CDD" id="cd00082">
    <property type="entry name" value="HisKA"/>
    <property type="match status" value="1"/>
</dbReference>
<evidence type="ECO:0000256" key="1">
    <source>
        <dbReference type="ARBA" id="ARBA00000085"/>
    </source>
</evidence>
<organism evidence="8 9">
    <name type="scientific">Robertkochia marina</name>
    <dbReference type="NCBI Taxonomy" id="1227945"/>
    <lineage>
        <taxon>Bacteria</taxon>
        <taxon>Pseudomonadati</taxon>
        <taxon>Bacteroidota</taxon>
        <taxon>Flavobacteriia</taxon>
        <taxon>Flavobacteriales</taxon>
        <taxon>Flavobacteriaceae</taxon>
        <taxon>Robertkochia</taxon>
    </lineage>
</organism>
<accession>A0A4S3M4I2</accession>
<dbReference type="EMBL" id="SSMC01000001">
    <property type="protein sequence ID" value="THD70033.1"/>
    <property type="molecule type" value="Genomic_DNA"/>
</dbReference>
<dbReference type="InterPro" id="IPR036097">
    <property type="entry name" value="HisK_dim/P_sf"/>
</dbReference>
<dbReference type="PRINTS" id="PR00344">
    <property type="entry name" value="BCTRLSENSOR"/>
</dbReference>
<dbReference type="Gene3D" id="3.30.565.10">
    <property type="entry name" value="Histidine kinase-like ATPase, C-terminal domain"/>
    <property type="match status" value="1"/>
</dbReference>
<dbReference type="Pfam" id="PF02518">
    <property type="entry name" value="HATPase_c"/>
    <property type="match status" value="1"/>
</dbReference>
<dbReference type="AlphaFoldDB" id="A0A4S3M4I2"/>
<keyword evidence="4" id="KW-0808">Transferase</keyword>
<dbReference type="PANTHER" id="PTHR43547">
    <property type="entry name" value="TWO-COMPONENT HISTIDINE KINASE"/>
    <property type="match status" value="1"/>
</dbReference>
<dbReference type="InterPro" id="IPR036890">
    <property type="entry name" value="HATPase_C_sf"/>
</dbReference>
<protein>
    <recommendedName>
        <fullName evidence="2">histidine kinase</fullName>
        <ecNumber evidence="2">2.7.13.3</ecNumber>
    </recommendedName>
</protein>
<keyword evidence="3" id="KW-0597">Phosphoprotein</keyword>
<keyword evidence="6" id="KW-0812">Transmembrane</keyword>
<proteinExistence type="predicted"/>
<evidence type="ECO:0000256" key="2">
    <source>
        <dbReference type="ARBA" id="ARBA00012438"/>
    </source>
</evidence>
<dbReference type="InterPro" id="IPR004358">
    <property type="entry name" value="Sig_transdc_His_kin-like_C"/>
</dbReference>
<keyword evidence="6" id="KW-0472">Membrane</keyword>
<comment type="catalytic activity">
    <reaction evidence="1">
        <text>ATP + protein L-histidine = ADP + protein N-phospho-L-histidine.</text>
        <dbReference type="EC" id="2.7.13.3"/>
    </reaction>
</comment>
<dbReference type="SMART" id="SM00388">
    <property type="entry name" value="HisKA"/>
    <property type="match status" value="1"/>
</dbReference>
<dbReference type="OrthoDB" id="1933776at2"/>
<evidence type="ECO:0000256" key="4">
    <source>
        <dbReference type="ARBA" id="ARBA00022679"/>
    </source>
</evidence>
<sequence length="421" mass="47493">MKTRNFFIGLFVMSVVGLIYVQYQFLRVGLNLAAVQFDNKMGEVVTDIREGLEYENQLSFLLGKAITQDDSYFRLSIDSVQDASRFYLNDFVKGVLVKHGVNSDFTYRLKNKDTLVYLHSPEVLKSEGKVLSYPVHLEGYLPALKDAPVILELRFSDLNSYFMRQLNGLTIPGAIFLLIITAVVIWVLKGFLQQRSLITVTNEFINNLTHELKTPVFSIGLATKLLAEREDVDKKEVAGIIRVQLDKLKAQIDRVLELAGLEEKGEVLKRTRLDLAALLRESAEEFEGVAALEAVDFSTRIPEGQVWVKGMKSYLKNVTDTLLDNAKKYSADPKRIVLALEADDKYARICVEDNGIGIPKEDQKRIFEKFYRVSSGDLHAVKGYGLGLHFVKRITELHKGKVLLRSQPGSGSVFTIQIPLI</sequence>
<dbReference type="GO" id="GO:0000155">
    <property type="term" value="F:phosphorelay sensor kinase activity"/>
    <property type="evidence" value="ECO:0007669"/>
    <property type="project" value="InterPro"/>
</dbReference>
<dbReference type="InterPro" id="IPR003594">
    <property type="entry name" value="HATPase_dom"/>
</dbReference>